<sequence>MGQGVLDDVGAGLGQFFDGAGGRVRVGGGVPDGVVVQGDQAAAGGQSGQVAVVPAGEHAGGEGAVFQVVRAEWDGWLPPRRACLQVRAGQARV</sequence>
<protein>
    <submittedName>
        <fullName evidence="1">Uncharacterized protein</fullName>
    </submittedName>
</protein>
<accession>A0ABN3QY45</accession>
<evidence type="ECO:0000313" key="1">
    <source>
        <dbReference type="EMBL" id="GAA2638009.1"/>
    </source>
</evidence>
<keyword evidence="2" id="KW-1185">Reference proteome</keyword>
<reference evidence="1 2" key="1">
    <citation type="journal article" date="2019" name="Int. J. Syst. Evol. Microbiol.">
        <title>The Global Catalogue of Microorganisms (GCM) 10K type strain sequencing project: providing services to taxonomists for standard genome sequencing and annotation.</title>
        <authorList>
            <consortium name="The Broad Institute Genomics Platform"/>
            <consortium name="The Broad Institute Genome Sequencing Center for Infectious Disease"/>
            <person name="Wu L."/>
            <person name="Ma J."/>
        </authorList>
    </citation>
    <scope>NUCLEOTIDE SEQUENCE [LARGE SCALE GENOMIC DNA]</scope>
    <source>
        <strain evidence="1 2">JCM 6833</strain>
    </source>
</reference>
<gene>
    <name evidence="1" type="ORF">GCM10010411_92340</name>
</gene>
<evidence type="ECO:0000313" key="2">
    <source>
        <dbReference type="Proteomes" id="UP001501509"/>
    </source>
</evidence>
<organism evidence="1 2">
    <name type="scientific">Actinomadura fulvescens</name>
    <dbReference type="NCBI Taxonomy" id="46160"/>
    <lineage>
        <taxon>Bacteria</taxon>
        <taxon>Bacillati</taxon>
        <taxon>Actinomycetota</taxon>
        <taxon>Actinomycetes</taxon>
        <taxon>Streptosporangiales</taxon>
        <taxon>Thermomonosporaceae</taxon>
        <taxon>Actinomadura</taxon>
    </lineage>
</organism>
<comment type="caution">
    <text evidence="1">The sequence shown here is derived from an EMBL/GenBank/DDBJ whole genome shotgun (WGS) entry which is preliminary data.</text>
</comment>
<proteinExistence type="predicted"/>
<dbReference type="EMBL" id="BAAATD010000024">
    <property type="protein sequence ID" value="GAA2638009.1"/>
    <property type="molecule type" value="Genomic_DNA"/>
</dbReference>
<name>A0ABN3QY45_9ACTN</name>
<dbReference type="Proteomes" id="UP001501509">
    <property type="component" value="Unassembled WGS sequence"/>
</dbReference>